<dbReference type="EMBL" id="ONZP01000932">
    <property type="protein sequence ID" value="SPJ92004.1"/>
    <property type="molecule type" value="Genomic_DNA"/>
</dbReference>
<accession>A0AAE8MMM6</accession>
<protein>
    <submittedName>
        <fullName evidence="1">Uncharacterized protein</fullName>
    </submittedName>
</protein>
<reference evidence="1" key="1">
    <citation type="submission" date="2018-03" db="EMBL/GenBank/DDBJ databases">
        <authorList>
            <person name="Guldener U."/>
        </authorList>
    </citation>
    <scope>NUCLEOTIDE SEQUENCE</scope>
</reference>
<dbReference type="Proteomes" id="UP001187734">
    <property type="component" value="Unassembled WGS sequence"/>
</dbReference>
<comment type="caution">
    <text evidence="1">The sequence shown here is derived from an EMBL/GenBank/DDBJ whole genome shotgun (WGS) entry which is preliminary data.</text>
</comment>
<organism evidence="1 2">
    <name type="scientific">Fusarium torulosum</name>
    <dbReference type="NCBI Taxonomy" id="33205"/>
    <lineage>
        <taxon>Eukaryota</taxon>
        <taxon>Fungi</taxon>
        <taxon>Dikarya</taxon>
        <taxon>Ascomycota</taxon>
        <taxon>Pezizomycotina</taxon>
        <taxon>Sordariomycetes</taxon>
        <taxon>Hypocreomycetidae</taxon>
        <taxon>Hypocreales</taxon>
        <taxon>Nectriaceae</taxon>
        <taxon>Fusarium</taxon>
    </lineage>
</organism>
<sequence length="175" mass="20386">MTYIVLPSCLVRPKLVINILKAWVYKLKDLSDAPIREDGLYCDPNLILVRGFIWGCYWTVEYAGSIVRLVGGKEVYDYLKEILERERDDERRIAALMSAVDAVMDRCEQTARTTSRSLLCWLRSVRPHACYIKPFNFVGKAASRKKYIRLLKRFIAMIFRAYNLSADVRRRRAGI</sequence>
<evidence type="ECO:0000313" key="2">
    <source>
        <dbReference type="Proteomes" id="UP001187734"/>
    </source>
</evidence>
<dbReference type="AlphaFoldDB" id="A0AAE8MMM6"/>
<evidence type="ECO:0000313" key="1">
    <source>
        <dbReference type="EMBL" id="SPJ92004.1"/>
    </source>
</evidence>
<name>A0AAE8MMM6_9HYPO</name>
<proteinExistence type="predicted"/>
<keyword evidence="2" id="KW-1185">Reference proteome</keyword>
<gene>
    <name evidence="1" type="ORF">FTOL_13658</name>
</gene>